<feature type="transmembrane region" description="Helical" evidence="1">
    <location>
        <begin position="80"/>
        <end position="99"/>
    </location>
</feature>
<proteinExistence type="predicted"/>
<keyword evidence="1" id="KW-0472">Membrane</keyword>
<evidence type="ECO:0000256" key="1">
    <source>
        <dbReference type="SAM" id="Phobius"/>
    </source>
</evidence>
<evidence type="ECO:0000313" key="2">
    <source>
        <dbReference type="EMBL" id="KAK8841509.1"/>
    </source>
</evidence>
<protein>
    <submittedName>
        <fullName evidence="2">Uncharacterized protein</fullName>
    </submittedName>
</protein>
<name>A0ABR2H5L3_9EUKA</name>
<keyword evidence="3" id="KW-1185">Reference proteome</keyword>
<keyword evidence="1" id="KW-1133">Transmembrane helix</keyword>
<keyword evidence="1" id="KW-0812">Transmembrane</keyword>
<accession>A0ABR2H5L3</accession>
<evidence type="ECO:0000313" key="3">
    <source>
        <dbReference type="Proteomes" id="UP001470230"/>
    </source>
</evidence>
<comment type="caution">
    <text evidence="2">The sequence shown here is derived from an EMBL/GenBank/DDBJ whole genome shotgun (WGS) entry which is preliminary data.</text>
</comment>
<organism evidence="2 3">
    <name type="scientific">Tritrichomonas musculus</name>
    <dbReference type="NCBI Taxonomy" id="1915356"/>
    <lineage>
        <taxon>Eukaryota</taxon>
        <taxon>Metamonada</taxon>
        <taxon>Parabasalia</taxon>
        <taxon>Tritrichomonadida</taxon>
        <taxon>Tritrichomonadidae</taxon>
        <taxon>Tritrichomonas</taxon>
    </lineage>
</organism>
<dbReference type="EMBL" id="JAPFFF010000041">
    <property type="protein sequence ID" value="KAK8841509.1"/>
    <property type="molecule type" value="Genomic_DNA"/>
</dbReference>
<sequence length="102" mass="12325">MNLLVKIIRETIDHKEEIVNHSPEVYTTRMRTILTALLSQKDSKYDPRVWEQSQNFLFFILPAELRDEIITEYIQQGRKIIIANFLLVLYWNHFLLHFYSTI</sequence>
<gene>
    <name evidence="2" type="ORF">M9Y10_027128</name>
</gene>
<reference evidence="2 3" key="1">
    <citation type="submission" date="2024-04" db="EMBL/GenBank/DDBJ databases">
        <title>Tritrichomonas musculus Genome.</title>
        <authorList>
            <person name="Alves-Ferreira E."/>
            <person name="Grigg M."/>
            <person name="Lorenzi H."/>
            <person name="Galac M."/>
        </authorList>
    </citation>
    <scope>NUCLEOTIDE SEQUENCE [LARGE SCALE GENOMIC DNA]</scope>
    <source>
        <strain evidence="2 3">EAF2021</strain>
    </source>
</reference>
<dbReference type="Proteomes" id="UP001470230">
    <property type="component" value="Unassembled WGS sequence"/>
</dbReference>